<dbReference type="InterPro" id="IPR020542">
    <property type="entry name" value="Asp_carbamoyltrfase_reg_C"/>
</dbReference>
<dbReference type="Pfam" id="PF01948">
    <property type="entry name" value="PyrI"/>
    <property type="match status" value="1"/>
</dbReference>
<dbReference type="InterPro" id="IPR036793">
    <property type="entry name" value="Asp_carbatrfase_reg_N_sf"/>
</dbReference>
<keyword evidence="1" id="KW-0479">Metal-binding</keyword>
<dbReference type="RefSeq" id="WP_262654699.1">
    <property type="nucleotide sequence ID" value="NZ_JAOQKE010000009.1"/>
</dbReference>
<evidence type="ECO:0000256" key="3">
    <source>
        <dbReference type="ARBA" id="ARBA00022975"/>
    </source>
</evidence>
<dbReference type="Proteomes" id="UP001652338">
    <property type="component" value="Unassembled WGS sequence"/>
</dbReference>
<dbReference type="InterPro" id="IPR020545">
    <property type="entry name" value="Asp_carbamoyltransf_reg_N"/>
</dbReference>
<evidence type="ECO:0000259" key="4">
    <source>
        <dbReference type="Pfam" id="PF01948"/>
    </source>
</evidence>
<sequence length="140" mass="16020">MLKVESIQNGVVIDHITEGQGMNIYQLLHLEDQKQSVALLQSVRSQKYGHKDLIKIEGDTMPERLDILGYLDDKITLIVIQDGQVVRKYHPVPPAYLKNVIKCKNPRCITSIETNCDHIFRLSPSGTYRCIYCNQKISVH</sequence>
<keyword evidence="7" id="KW-1185">Reference proteome</keyword>
<evidence type="ECO:0000313" key="6">
    <source>
        <dbReference type="EMBL" id="MCU6725404.1"/>
    </source>
</evidence>
<dbReference type="Gene3D" id="3.30.70.140">
    <property type="entry name" value="Aspartate carbamoyltransferase regulatory subunit, N-terminal domain"/>
    <property type="match status" value="1"/>
</dbReference>
<evidence type="ECO:0000313" key="7">
    <source>
        <dbReference type="Proteomes" id="UP001652338"/>
    </source>
</evidence>
<keyword evidence="2" id="KW-0862">Zinc</keyword>
<dbReference type="InterPro" id="IPR002801">
    <property type="entry name" value="Asp_carbamoylTrfase_reg"/>
</dbReference>
<evidence type="ECO:0000259" key="5">
    <source>
        <dbReference type="Pfam" id="PF02748"/>
    </source>
</evidence>
<proteinExistence type="predicted"/>
<accession>A0ABT2SLM8</accession>
<comment type="caution">
    <text evidence="6">The sequence shown here is derived from an EMBL/GenBank/DDBJ whole genome shotgun (WGS) entry which is preliminary data.</text>
</comment>
<dbReference type="PANTHER" id="PTHR35805">
    <property type="entry name" value="ASPARTATE CARBAMOYLTRANSFERASE REGULATORY CHAIN"/>
    <property type="match status" value="1"/>
</dbReference>
<dbReference type="PANTHER" id="PTHR35805:SF1">
    <property type="entry name" value="ASPARTATE CARBAMOYLTRANSFERASE REGULATORY CHAIN"/>
    <property type="match status" value="1"/>
</dbReference>
<dbReference type="InterPro" id="IPR036792">
    <property type="entry name" value="Asp_carbatrfase_reg_C_sf"/>
</dbReference>
<name>A0ABT2SLM8_9FIRM</name>
<reference evidence="6 7" key="1">
    <citation type="journal article" date="2021" name="ISME Commun">
        <title>Automated analysis of genomic sequences facilitates high-throughput and comprehensive description of bacteria.</title>
        <authorList>
            <person name="Hitch T.C.A."/>
        </authorList>
    </citation>
    <scope>NUCLEOTIDE SEQUENCE [LARGE SCALE GENOMIC DNA]</scope>
    <source>
        <strain evidence="6 7">Sanger_29</strain>
    </source>
</reference>
<evidence type="ECO:0000256" key="1">
    <source>
        <dbReference type="ARBA" id="ARBA00022723"/>
    </source>
</evidence>
<feature type="domain" description="Aspartate carbamoyltransferase regulatory subunit N-terminal" evidence="4">
    <location>
        <begin position="2"/>
        <end position="90"/>
    </location>
</feature>
<evidence type="ECO:0000256" key="2">
    <source>
        <dbReference type="ARBA" id="ARBA00022833"/>
    </source>
</evidence>
<feature type="domain" description="Aspartate carbamoyltransferase regulatory subunit C-terminal" evidence="5">
    <location>
        <begin position="97"/>
        <end position="138"/>
    </location>
</feature>
<keyword evidence="3" id="KW-0665">Pyrimidine biosynthesis</keyword>
<gene>
    <name evidence="6" type="ORF">OCV47_08590</name>
</gene>
<dbReference type="Gene3D" id="2.30.30.20">
    <property type="entry name" value="Aspartate carbamoyltransferase regulatory subunit, C-terminal domain"/>
    <property type="match status" value="1"/>
</dbReference>
<dbReference type="EMBL" id="JAOQKE010000009">
    <property type="protein sequence ID" value="MCU6725404.1"/>
    <property type="molecule type" value="Genomic_DNA"/>
</dbReference>
<dbReference type="Pfam" id="PF02748">
    <property type="entry name" value="PyrI_C"/>
    <property type="match status" value="1"/>
</dbReference>
<dbReference type="SUPFAM" id="SSF54893">
    <property type="entry name" value="Aspartate carbamoyltransferase, Regulatory-chain, N-terminal domain"/>
    <property type="match status" value="1"/>
</dbReference>
<protein>
    <submittedName>
        <fullName evidence="6">Aspartate carbamoyltransferase regulatory subunit</fullName>
    </submittedName>
</protein>
<dbReference type="SUPFAM" id="SSF57825">
    <property type="entry name" value="Aspartate carbamoyltransferase, Regulatory-chain, C-terminal domain"/>
    <property type="match status" value="1"/>
</dbReference>
<organism evidence="6 7">
    <name type="scientific">Muricoprocola aceti</name>
    <dbReference type="NCBI Taxonomy" id="2981772"/>
    <lineage>
        <taxon>Bacteria</taxon>
        <taxon>Bacillati</taxon>
        <taxon>Bacillota</taxon>
        <taxon>Clostridia</taxon>
        <taxon>Lachnospirales</taxon>
        <taxon>Lachnospiraceae</taxon>
        <taxon>Muricoprocola</taxon>
    </lineage>
</organism>